<evidence type="ECO:0000313" key="2">
    <source>
        <dbReference type="EMBL" id="KLO09908.1"/>
    </source>
</evidence>
<evidence type="ECO:0000256" key="1">
    <source>
        <dbReference type="SAM" id="Phobius"/>
    </source>
</evidence>
<organism evidence="2 3">
    <name type="scientific">Schizopora paradoxa</name>
    <dbReference type="NCBI Taxonomy" id="27342"/>
    <lineage>
        <taxon>Eukaryota</taxon>
        <taxon>Fungi</taxon>
        <taxon>Dikarya</taxon>
        <taxon>Basidiomycota</taxon>
        <taxon>Agaricomycotina</taxon>
        <taxon>Agaricomycetes</taxon>
        <taxon>Hymenochaetales</taxon>
        <taxon>Schizoporaceae</taxon>
        <taxon>Schizopora</taxon>
    </lineage>
</organism>
<keyword evidence="1" id="KW-0812">Transmembrane</keyword>
<feature type="transmembrane region" description="Helical" evidence="1">
    <location>
        <begin position="82"/>
        <end position="103"/>
    </location>
</feature>
<dbReference type="EMBL" id="KQ086041">
    <property type="protein sequence ID" value="KLO09908.1"/>
    <property type="molecule type" value="Genomic_DNA"/>
</dbReference>
<feature type="transmembrane region" description="Helical" evidence="1">
    <location>
        <begin position="124"/>
        <end position="147"/>
    </location>
</feature>
<name>A0A0H2RKG3_9AGAM</name>
<keyword evidence="1" id="KW-1133">Transmembrane helix</keyword>
<evidence type="ECO:0000313" key="3">
    <source>
        <dbReference type="Proteomes" id="UP000053477"/>
    </source>
</evidence>
<protein>
    <submittedName>
        <fullName evidence="2">Uncharacterized protein</fullName>
    </submittedName>
</protein>
<accession>A0A0H2RKG3</accession>
<dbReference type="OrthoDB" id="2692685at2759"/>
<feature type="transmembrane region" description="Helical" evidence="1">
    <location>
        <begin position="243"/>
        <end position="265"/>
    </location>
</feature>
<reference evidence="2 3" key="1">
    <citation type="submission" date="2015-04" db="EMBL/GenBank/DDBJ databases">
        <title>Complete genome sequence of Schizopora paradoxa KUC8140, a cosmopolitan wood degrader in East Asia.</title>
        <authorList>
            <consortium name="DOE Joint Genome Institute"/>
            <person name="Min B."/>
            <person name="Park H."/>
            <person name="Jang Y."/>
            <person name="Kim J.-J."/>
            <person name="Kim K.H."/>
            <person name="Pangilinan J."/>
            <person name="Lipzen A."/>
            <person name="Riley R."/>
            <person name="Grigoriev I.V."/>
            <person name="Spatafora J.W."/>
            <person name="Choi I.-G."/>
        </authorList>
    </citation>
    <scope>NUCLEOTIDE SEQUENCE [LARGE SCALE GENOMIC DNA]</scope>
    <source>
        <strain evidence="2 3">KUC8140</strain>
    </source>
</reference>
<keyword evidence="1" id="KW-0472">Membrane</keyword>
<dbReference type="InParanoid" id="A0A0H2RKG3"/>
<dbReference type="Proteomes" id="UP000053477">
    <property type="component" value="Unassembled WGS sequence"/>
</dbReference>
<feature type="transmembrane region" description="Helical" evidence="1">
    <location>
        <begin position="175"/>
        <end position="195"/>
    </location>
</feature>
<sequence>MNAPSVAEGLQLLQDTYRWYTFLDYARTGYITLMVYDVLLCLPTEVSPRLWILQIQCFNCVSFAFADRSNMESTAVVREGPLSVLSLFFARIFGYLYLIPIPCRLPDRILVGIRTYALYHRGRTIGWCIAVLFIAYMGVAVGLAVSYSKGEIFVEIPLKKVPCVFEIQGASHTSIIGLFIAGAVYDSVLWGLLVLRVYQAYVKGQNGLMRVIFRMGLLYFTFVTVMYIACAVMFSTLEGSTVIIAVASAHSLQAVGSVLSARFILQLRSYLTDLSMQSMSVPPEHFVAAKAEKGWRQSESGGLSESTAYSSASDTMYDLYNRPTQ</sequence>
<gene>
    <name evidence="2" type="ORF">SCHPADRAFT_999929</name>
</gene>
<feature type="transmembrane region" description="Helical" evidence="1">
    <location>
        <begin position="216"/>
        <end position="237"/>
    </location>
</feature>
<proteinExistence type="predicted"/>
<keyword evidence="3" id="KW-1185">Reference proteome</keyword>
<dbReference type="AlphaFoldDB" id="A0A0H2RKG3"/>